<name>A0A1D1W134_RAMVA</name>
<dbReference type="GO" id="GO:0071036">
    <property type="term" value="P:nuclear polyadenylation-dependent snoRNA catabolic process"/>
    <property type="evidence" value="ECO:0007669"/>
    <property type="project" value="TreeGrafter"/>
</dbReference>
<dbReference type="SMART" id="SM00341">
    <property type="entry name" value="HRDC"/>
    <property type="match status" value="1"/>
</dbReference>
<keyword evidence="7" id="KW-0175">Coiled coil</keyword>
<feature type="region of interest" description="Disordered" evidence="8">
    <location>
        <begin position="760"/>
        <end position="813"/>
    </location>
</feature>
<dbReference type="STRING" id="947166.A0A1D1W134"/>
<comment type="similarity">
    <text evidence="6">Belongs to the exosome component 10/RRP6 family.</text>
</comment>
<dbReference type="GO" id="GO:0000176">
    <property type="term" value="C:nuclear exosome (RNase complex)"/>
    <property type="evidence" value="ECO:0007669"/>
    <property type="project" value="TreeGrafter"/>
</dbReference>
<dbReference type="GO" id="GO:0071044">
    <property type="term" value="P:histone mRNA catabolic process"/>
    <property type="evidence" value="ECO:0007669"/>
    <property type="project" value="TreeGrafter"/>
</dbReference>
<dbReference type="GO" id="GO:0071038">
    <property type="term" value="P:TRAMP-dependent tRNA surveillance pathway"/>
    <property type="evidence" value="ECO:0007669"/>
    <property type="project" value="TreeGrafter"/>
</dbReference>
<feature type="compositionally biased region" description="Low complexity" evidence="8">
    <location>
        <begin position="687"/>
        <end position="701"/>
    </location>
</feature>
<evidence type="ECO:0000256" key="2">
    <source>
        <dbReference type="ARBA" id="ARBA00022722"/>
    </source>
</evidence>
<dbReference type="GO" id="GO:0005730">
    <property type="term" value="C:nucleolus"/>
    <property type="evidence" value="ECO:0007669"/>
    <property type="project" value="TreeGrafter"/>
</dbReference>
<dbReference type="GO" id="GO:0003727">
    <property type="term" value="F:single-stranded RNA binding"/>
    <property type="evidence" value="ECO:0007669"/>
    <property type="project" value="TreeGrafter"/>
</dbReference>
<dbReference type="PANTHER" id="PTHR12124">
    <property type="entry name" value="POLYMYOSITIS/SCLERODERMA AUTOANTIGEN-RELATED"/>
    <property type="match status" value="1"/>
</dbReference>
<organism evidence="10 11">
    <name type="scientific">Ramazzottius varieornatus</name>
    <name type="common">Water bear</name>
    <name type="synonym">Tardigrade</name>
    <dbReference type="NCBI Taxonomy" id="947166"/>
    <lineage>
        <taxon>Eukaryota</taxon>
        <taxon>Metazoa</taxon>
        <taxon>Ecdysozoa</taxon>
        <taxon>Tardigrada</taxon>
        <taxon>Eutardigrada</taxon>
        <taxon>Parachela</taxon>
        <taxon>Hypsibioidea</taxon>
        <taxon>Ramazzottiidae</taxon>
        <taxon>Ramazzottius</taxon>
    </lineage>
</organism>
<feature type="compositionally biased region" description="Low complexity" evidence="8">
    <location>
        <begin position="715"/>
        <end position="729"/>
    </location>
</feature>
<protein>
    <recommendedName>
        <fullName evidence="9">HRDC domain-containing protein</fullName>
    </recommendedName>
</protein>
<evidence type="ECO:0000256" key="7">
    <source>
        <dbReference type="SAM" id="Coils"/>
    </source>
</evidence>
<accession>A0A1D1W134</accession>
<evidence type="ECO:0000256" key="1">
    <source>
        <dbReference type="ARBA" id="ARBA00004123"/>
    </source>
</evidence>
<feature type="domain" description="HRDC" evidence="9">
    <location>
        <begin position="468"/>
        <end position="548"/>
    </location>
</feature>
<dbReference type="Gene3D" id="3.30.420.10">
    <property type="entry name" value="Ribonuclease H-like superfamily/Ribonuclease H"/>
    <property type="match status" value="1"/>
</dbReference>
<dbReference type="Pfam" id="PF01612">
    <property type="entry name" value="DNA_pol_A_exo1"/>
    <property type="match status" value="1"/>
</dbReference>
<proteinExistence type="inferred from homology"/>
<keyword evidence="3" id="KW-0378">Hydrolase</keyword>
<dbReference type="InterPro" id="IPR002562">
    <property type="entry name" value="3'-5'_exonuclease_dom"/>
</dbReference>
<dbReference type="GO" id="GO:0071051">
    <property type="term" value="P:poly(A)-dependent snoRNA 3'-end processing"/>
    <property type="evidence" value="ECO:0007669"/>
    <property type="project" value="TreeGrafter"/>
</dbReference>
<dbReference type="GO" id="GO:0000166">
    <property type="term" value="F:nucleotide binding"/>
    <property type="evidence" value="ECO:0007669"/>
    <property type="project" value="InterPro"/>
</dbReference>
<dbReference type="PROSITE" id="PS50967">
    <property type="entry name" value="HRDC"/>
    <property type="match status" value="1"/>
</dbReference>
<evidence type="ECO:0000313" key="11">
    <source>
        <dbReference type="Proteomes" id="UP000186922"/>
    </source>
</evidence>
<dbReference type="CDD" id="cd06147">
    <property type="entry name" value="Rrp6p_like_exo"/>
    <property type="match status" value="1"/>
</dbReference>
<dbReference type="FunFam" id="1.10.150.80:FF:000001">
    <property type="entry name" value="Putative exosome component 10"/>
    <property type="match status" value="1"/>
</dbReference>
<keyword evidence="4" id="KW-0269">Exonuclease</keyword>
<dbReference type="InterPro" id="IPR012337">
    <property type="entry name" value="RNaseH-like_sf"/>
</dbReference>
<dbReference type="GO" id="GO:0000467">
    <property type="term" value="P:exonucleolytic trimming to generate mature 3'-end of 5.8S rRNA from tricistronic rRNA transcript (SSU-rRNA, 5.8S rRNA, LSU-rRNA)"/>
    <property type="evidence" value="ECO:0007669"/>
    <property type="project" value="InterPro"/>
</dbReference>
<dbReference type="OrthoDB" id="2250022at2759"/>
<dbReference type="InterPro" id="IPR002121">
    <property type="entry name" value="HRDC_dom"/>
</dbReference>
<dbReference type="InterPro" id="IPR045092">
    <property type="entry name" value="Rrp6-like"/>
</dbReference>
<keyword evidence="5" id="KW-0539">Nucleus</keyword>
<keyword evidence="2" id="KW-0540">Nuclease</keyword>
<dbReference type="Proteomes" id="UP000186922">
    <property type="component" value="Unassembled WGS sequence"/>
</dbReference>
<evidence type="ECO:0000256" key="8">
    <source>
        <dbReference type="SAM" id="MobiDB-lite"/>
    </source>
</evidence>
<dbReference type="AlphaFoldDB" id="A0A1D1W134"/>
<dbReference type="SUPFAM" id="SSF47819">
    <property type="entry name" value="HRDC-like"/>
    <property type="match status" value="1"/>
</dbReference>
<feature type="region of interest" description="Disordered" evidence="8">
    <location>
        <begin position="664"/>
        <end position="746"/>
    </location>
</feature>
<dbReference type="InterPro" id="IPR010997">
    <property type="entry name" value="HRDC-like_sf"/>
</dbReference>
<dbReference type="GO" id="GO:0071035">
    <property type="term" value="P:nuclear polyadenylation-dependent rRNA catabolic process"/>
    <property type="evidence" value="ECO:0007669"/>
    <property type="project" value="TreeGrafter"/>
</dbReference>
<sequence length="813" mass="90227">MDSIGWNTTLLTGTSQPGVMFSPSSHADETSISFCGYPSTTHFVKDLKLKLVGVVDAGQKLPHSEMDYLVCSTFPEYVEGITTGSIQLANMMKNLAWYWGMPAQTCRHFDTPQNKTAVLQGVFDATKQLKERMDLTLDELARLKEEHMSTQAEKISGIVRSPVVNRYQLRATTVQRPQVSNGWKVDNSRSPFVPKITVKPNAVRSLEDSLRWHRQDGTTAPHPYQVELDMFVPEAKRLVASPPLPAKPSDQTHFVYVDTPDEFRAALNSLMSASEIAVDLEHHSYRTYLGITCLLQISSRTADYVFDTIALRDHMSELNVIFTNSAVLKVFHGGNMDIQWLQRDFGIYVVNMFDTGQASRALQLPKFSLAFLMQQYLGKIVDKTHQTSDWRLRPLPDDMLNYARSDTHDLLFLHDCVRNDLIKKDPSLQLLKTVYAQSKEICLQRYEKQTLDVNDFAFIMWKFAKNFSEQQKYALKKILEWRDDVARDLDESIGYVLPTKACIDLAEELPRTSDDLVKCLEFVPLVVKQKIHQVLSLLKDARAFQGVVPVPVSEFTPAQADTEAQDAIQRKVPQPVTGAEFVSRFLDVVPPVVQVAQLSWSSSESNVGQNTARNYYADIWESYLSVQSKENEEKETGPAFVAVADKPNLHVSVPKDLPLVDAGTAKTKKPQSDGAEVTGPPTSFGRPASATAKPSSAPETSVATPSQPKAKSSYAAAARTGVAAQGTTAKDTEKTASAQIAPAPAKRPAFDYHSADYSKFTSGSNGAGASKKPPGKAHGGGLKDPNKSFNKQRNMSTTFSSKTFLNSKFHKPE</sequence>
<feature type="compositionally biased region" description="Polar residues" evidence="8">
    <location>
        <begin position="787"/>
        <end position="806"/>
    </location>
</feature>
<dbReference type="InterPro" id="IPR049559">
    <property type="entry name" value="Rrp6p-like_exo"/>
</dbReference>
<dbReference type="GO" id="GO:0071040">
    <property type="term" value="P:nuclear polyadenylation-dependent antisense transcript catabolic process"/>
    <property type="evidence" value="ECO:0007669"/>
    <property type="project" value="TreeGrafter"/>
</dbReference>
<evidence type="ECO:0000256" key="4">
    <source>
        <dbReference type="ARBA" id="ARBA00022839"/>
    </source>
</evidence>
<evidence type="ECO:0000256" key="5">
    <source>
        <dbReference type="ARBA" id="ARBA00023242"/>
    </source>
</evidence>
<evidence type="ECO:0000256" key="3">
    <source>
        <dbReference type="ARBA" id="ARBA00022801"/>
    </source>
</evidence>
<keyword evidence="11" id="KW-1185">Reference proteome</keyword>
<evidence type="ECO:0000259" key="9">
    <source>
        <dbReference type="PROSITE" id="PS50967"/>
    </source>
</evidence>
<dbReference type="PANTHER" id="PTHR12124:SF47">
    <property type="entry name" value="EXOSOME COMPONENT 10"/>
    <property type="match status" value="1"/>
</dbReference>
<feature type="coiled-coil region" evidence="7">
    <location>
        <begin position="126"/>
        <end position="153"/>
    </location>
</feature>
<dbReference type="Gene3D" id="1.10.150.80">
    <property type="entry name" value="HRDC domain"/>
    <property type="match status" value="1"/>
</dbReference>
<dbReference type="GO" id="GO:0071037">
    <property type="term" value="P:nuclear polyadenylation-dependent snRNA catabolic process"/>
    <property type="evidence" value="ECO:0007669"/>
    <property type="project" value="TreeGrafter"/>
</dbReference>
<dbReference type="GO" id="GO:0000175">
    <property type="term" value="F:3'-5'-RNA exonuclease activity"/>
    <property type="evidence" value="ECO:0007669"/>
    <property type="project" value="InterPro"/>
</dbReference>
<evidence type="ECO:0000256" key="6">
    <source>
        <dbReference type="ARBA" id="ARBA00043957"/>
    </source>
</evidence>
<dbReference type="InterPro" id="IPR036397">
    <property type="entry name" value="RNaseH_sf"/>
</dbReference>
<comment type="caution">
    <text evidence="10">The sequence shown here is derived from an EMBL/GenBank/DDBJ whole genome shotgun (WGS) entry which is preliminary data.</text>
</comment>
<dbReference type="InterPro" id="IPR044876">
    <property type="entry name" value="HRDC_dom_sf"/>
</dbReference>
<comment type="subcellular location">
    <subcellularLocation>
        <location evidence="1">Nucleus</location>
    </subcellularLocation>
</comment>
<dbReference type="Pfam" id="PF00570">
    <property type="entry name" value="HRDC"/>
    <property type="match status" value="1"/>
</dbReference>
<dbReference type="EMBL" id="BDGG01000012">
    <property type="protein sequence ID" value="GAV05828.1"/>
    <property type="molecule type" value="Genomic_DNA"/>
</dbReference>
<dbReference type="SMART" id="SM00474">
    <property type="entry name" value="35EXOc"/>
    <property type="match status" value="1"/>
</dbReference>
<dbReference type="SUPFAM" id="SSF53098">
    <property type="entry name" value="Ribonuclease H-like"/>
    <property type="match status" value="1"/>
</dbReference>
<evidence type="ECO:0000313" key="10">
    <source>
        <dbReference type="EMBL" id="GAV05828.1"/>
    </source>
</evidence>
<gene>
    <name evidence="10" type="primary">RvY_15899</name>
    <name evidence="10" type="synonym">RvY_15899.1</name>
    <name evidence="10" type="ORF">RvY_15899-1</name>
</gene>
<reference evidence="10 11" key="1">
    <citation type="journal article" date="2016" name="Nat. Commun.">
        <title>Extremotolerant tardigrade genome and improved radiotolerance of human cultured cells by tardigrade-unique protein.</title>
        <authorList>
            <person name="Hashimoto T."/>
            <person name="Horikawa D.D."/>
            <person name="Saito Y."/>
            <person name="Kuwahara H."/>
            <person name="Kozuka-Hata H."/>
            <person name="Shin-I T."/>
            <person name="Minakuchi Y."/>
            <person name="Ohishi K."/>
            <person name="Motoyama A."/>
            <person name="Aizu T."/>
            <person name="Enomoto A."/>
            <person name="Kondo K."/>
            <person name="Tanaka S."/>
            <person name="Hara Y."/>
            <person name="Koshikawa S."/>
            <person name="Sagara H."/>
            <person name="Miura T."/>
            <person name="Yokobori S."/>
            <person name="Miyagawa K."/>
            <person name="Suzuki Y."/>
            <person name="Kubo T."/>
            <person name="Oyama M."/>
            <person name="Kohara Y."/>
            <person name="Fujiyama A."/>
            <person name="Arakawa K."/>
            <person name="Katayama T."/>
            <person name="Toyoda A."/>
            <person name="Kunieda T."/>
        </authorList>
    </citation>
    <scope>NUCLEOTIDE SEQUENCE [LARGE SCALE GENOMIC DNA]</scope>
    <source>
        <strain evidence="10 11">YOKOZUNA-1</strain>
    </source>
</reference>
<dbReference type="GO" id="GO:0071039">
    <property type="term" value="P:nuclear polyadenylation-dependent CUT catabolic process"/>
    <property type="evidence" value="ECO:0007669"/>
    <property type="project" value="TreeGrafter"/>
</dbReference>